<dbReference type="PROSITE" id="PS50011">
    <property type="entry name" value="PROTEIN_KINASE_DOM"/>
    <property type="match status" value="1"/>
</dbReference>
<keyword evidence="12" id="KW-1185">Reference proteome</keyword>
<protein>
    <recommendedName>
        <fullName evidence="2">non-specific serine/threonine protein kinase</fullName>
        <ecNumber evidence="2">2.7.11.1</ecNumber>
    </recommendedName>
</protein>
<accession>A0A2S2BQ99</accession>
<keyword evidence="9" id="KW-1133">Transmembrane helix</keyword>
<dbReference type="RefSeq" id="WP_109326453.1">
    <property type="nucleotide sequence ID" value="NZ_CP021354.1"/>
</dbReference>
<feature type="transmembrane region" description="Helical" evidence="9">
    <location>
        <begin position="500"/>
        <end position="521"/>
    </location>
</feature>
<keyword evidence="4 7" id="KW-0547">Nucleotide-binding</keyword>
<dbReference type="PANTHER" id="PTHR43671">
    <property type="entry name" value="SERINE/THREONINE-PROTEIN KINASE NEK"/>
    <property type="match status" value="1"/>
</dbReference>
<evidence type="ECO:0000256" key="6">
    <source>
        <dbReference type="ARBA" id="ARBA00022840"/>
    </source>
</evidence>
<evidence type="ECO:0000256" key="4">
    <source>
        <dbReference type="ARBA" id="ARBA00022741"/>
    </source>
</evidence>
<dbReference type="InterPro" id="IPR050660">
    <property type="entry name" value="NEK_Ser/Thr_kinase"/>
</dbReference>
<dbReference type="Gene3D" id="1.10.510.10">
    <property type="entry name" value="Transferase(Phosphotransferase) domain 1"/>
    <property type="match status" value="2"/>
</dbReference>
<feature type="transmembrane region" description="Helical" evidence="9">
    <location>
        <begin position="644"/>
        <end position="664"/>
    </location>
</feature>
<evidence type="ECO:0000256" key="5">
    <source>
        <dbReference type="ARBA" id="ARBA00022777"/>
    </source>
</evidence>
<sequence>MTRGNGSGRDRSAAESTSAEETVGVQNSDHESSEATVAAGPSPVSGERTMSAQLGGERTVSGQLGGERTAAAPTIDGERTAAAPTLGAERPSEGSRTVTAVPVDTLITRPPTRETLDDVEVGQQVDDFDLLMGLGSGAFGRVFLARQRSMQRLVAVKISHDHGNEPQTLAQLDHDYIVRVFDQRLLEDRKLRLLYMQYLPGGTLLRVLRRVRVTPERERNGSLLLEVVDEEMREKGEIRPTDSSVRAEIASLTWPETIAWLGRRLADALDYAGKRGVLHRDIKPANILLTAEGVPKLADFNISFSDSVSGASPLAYFGGSLAYMSPEQLEACHRGMPGTAADLDTRSDIFALGVMLWELMCGRRPFPDEDVSSESLVGLEAMLDHRSRAIDPEFLDHLPYDCPASLRRVLLTCLSPKPEGRWSSGAELAKQFDLCLNPRARDLVDPPPHSWRMRLRRWALPILVVGIAAPNALAGIYNYHHNKMLIISALTPEVQRSFEQIQLVINSIAFPLGAILLLYWCRYPLLVPRGLRKGRTYDRHTLTRARTDTLLLGDRVVLVVFGLWFVAGVAYPISLQLAAGGVPPGAYVHFIASLIVCGAVSVAYPFFVVAFFAVRCIYPSLLPQDIASSADAQKLRGLDRRSTLYLAVAASVPLAGVAGVTFLSPDEITLVIIAVRILCLGGIVAFVGVYWLFRQLEEDLRALEPVVSHESVR</sequence>
<evidence type="ECO:0000256" key="8">
    <source>
        <dbReference type="SAM" id="MobiDB-lite"/>
    </source>
</evidence>
<evidence type="ECO:0000259" key="10">
    <source>
        <dbReference type="PROSITE" id="PS50011"/>
    </source>
</evidence>
<dbReference type="InterPro" id="IPR000719">
    <property type="entry name" value="Prot_kinase_dom"/>
</dbReference>
<keyword evidence="11" id="KW-0723">Serine/threonine-protein kinase</keyword>
<feature type="transmembrane region" description="Helical" evidence="9">
    <location>
        <begin position="670"/>
        <end position="693"/>
    </location>
</feature>
<evidence type="ECO:0000256" key="9">
    <source>
        <dbReference type="SAM" id="Phobius"/>
    </source>
</evidence>
<feature type="transmembrane region" description="Helical" evidence="9">
    <location>
        <begin position="458"/>
        <end position="480"/>
    </location>
</feature>
<evidence type="ECO:0000256" key="3">
    <source>
        <dbReference type="ARBA" id="ARBA00022679"/>
    </source>
</evidence>
<dbReference type="InterPro" id="IPR008271">
    <property type="entry name" value="Ser/Thr_kinase_AS"/>
</dbReference>
<feature type="transmembrane region" description="Helical" evidence="9">
    <location>
        <begin position="556"/>
        <end position="574"/>
    </location>
</feature>
<dbReference type="KEGG" id="roz:CBI38_03590"/>
<proteinExistence type="inferred from homology"/>
<keyword evidence="3" id="KW-0808">Transferase</keyword>
<evidence type="ECO:0000313" key="12">
    <source>
        <dbReference type="Proteomes" id="UP000245711"/>
    </source>
</evidence>
<organism evidence="11 12">
    <name type="scientific">Rhodococcus oxybenzonivorans</name>
    <dbReference type="NCBI Taxonomy" id="1990687"/>
    <lineage>
        <taxon>Bacteria</taxon>
        <taxon>Bacillati</taxon>
        <taxon>Actinomycetota</taxon>
        <taxon>Actinomycetes</taxon>
        <taxon>Mycobacteriales</taxon>
        <taxon>Nocardiaceae</taxon>
        <taxon>Rhodococcus</taxon>
    </lineage>
</organism>
<feature type="binding site" evidence="7">
    <location>
        <position position="157"/>
    </location>
    <ligand>
        <name>ATP</name>
        <dbReference type="ChEBI" id="CHEBI:30616"/>
    </ligand>
</feature>
<feature type="domain" description="Protein kinase" evidence="10">
    <location>
        <begin position="128"/>
        <end position="433"/>
    </location>
</feature>
<keyword evidence="9" id="KW-0812">Transmembrane</keyword>
<evidence type="ECO:0000256" key="2">
    <source>
        <dbReference type="ARBA" id="ARBA00012513"/>
    </source>
</evidence>
<name>A0A2S2BQ99_9NOCA</name>
<dbReference type="PANTHER" id="PTHR43671:SF13">
    <property type="entry name" value="SERINE_THREONINE-PROTEIN KINASE NEK2"/>
    <property type="match status" value="1"/>
</dbReference>
<keyword evidence="9" id="KW-0472">Membrane</keyword>
<evidence type="ECO:0000256" key="1">
    <source>
        <dbReference type="ARBA" id="ARBA00010886"/>
    </source>
</evidence>
<dbReference type="EC" id="2.7.11.1" evidence="2"/>
<feature type="transmembrane region" description="Helical" evidence="9">
    <location>
        <begin position="586"/>
        <end position="614"/>
    </location>
</feature>
<dbReference type="CDD" id="cd14014">
    <property type="entry name" value="STKc_PknB_like"/>
    <property type="match status" value="1"/>
</dbReference>
<evidence type="ECO:0000313" key="11">
    <source>
        <dbReference type="EMBL" id="AWK70785.1"/>
    </source>
</evidence>
<keyword evidence="5 11" id="KW-0418">Kinase</keyword>
<dbReference type="InterPro" id="IPR017441">
    <property type="entry name" value="Protein_kinase_ATP_BS"/>
</dbReference>
<feature type="compositionally biased region" description="Polar residues" evidence="8">
    <location>
        <begin position="14"/>
        <end position="27"/>
    </location>
</feature>
<dbReference type="OrthoDB" id="4569664at2"/>
<dbReference type="InterPro" id="IPR011009">
    <property type="entry name" value="Kinase-like_dom_sf"/>
</dbReference>
<dbReference type="PROSITE" id="PS00108">
    <property type="entry name" value="PROTEIN_KINASE_ST"/>
    <property type="match status" value="1"/>
</dbReference>
<dbReference type="Pfam" id="PF00069">
    <property type="entry name" value="Pkinase"/>
    <property type="match status" value="1"/>
</dbReference>
<dbReference type="SMART" id="SM00220">
    <property type="entry name" value="S_TKc"/>
    <property type="match status" value="1"/>
</dbReference>
<dbReference type="Proteomes" id="UP000245711">
    <property type="component" value="Chromosome"/>
</dbReference>
<reference evidence="11 12" key="1">
    <citation type="submission" date="2017-05" db="EMBL/GenBank/DDBJ databases">
        <title>Isolation of Rhodococcus sp. S2-17 biodegrading of BP-3.</title>
        <authorList>
            <person name="Lee Y."/>
            <person name="Kim K.H."/>
            <person name="Chun B.H."/>
            <person name="Jung H.S."/>
            <person name="Jeon C.O."/>
        </authorList>
    </citation>
    <scope>NUCLEOTIDE SEQUENCE [LARGE SCALE GENOMIC DNA]</scope>
    <source>
        <strain evidence="11 12">S2-17</strain>
    </source>
</reference>
<dbReference type="GO" id="GO:0004674">
    <property type="term" value="F:protein serine/threonine kinase activity"/>
    <property type="evidence" value="ECO:0007669"/>
    <property type="project" value="UniProtKB-KW"/>
</dbReference>
<evidence type="ECO:0000256" key="7">
    <source>
        <dbReference type="PROSITE-ProRule" id="PRU10141"/>
    </source>
</evidence>
<dbReference type="SUPFAM" id="SSF56112">
    <property type="entry name" value="Protein kinase-like (PK-like)"/>
    <property type="match status" value="1"/>
</dbReference>
<dbReference type="AlphaFoldDB" id="A0A2S2BQ99"/>
<dbReference type="EMBL" id="CP021354">
    <property type="protein sequence ID" value="AWK70785.1"/>
    <property type="molecule type" value="Genomic_DNA"/>
</dbReference>
<dbReference type="PROSITE" id="PS00107">
    <property type="entry name" value="PROTEIN_KINASE_ATP"/>
    <property type="match status" value="1"/>
</dbReference>
<comment type="similarity">
    <text evidence="1">Belongs to the protein kinase superfamily. NEK Ser/Thr protein kinase family. NIMA subfamily.</text>
</comment>
<dbReference type="GO" id="GO:0005524">
    <property type="term" value="F:ATP binding"/>
    <property type="evidence" value="ECO:0007669"/>
    <property type="project" value="UniProtKB-UniRule"/>
</dbReference>
<gene>
    <name evidence="11" type="ORF">CBI38_03590</name>
</gene>
<keyword evidence="6 7" id="KW-0067">ATP-binding</keyword>
<feature type="region of interest" description="Disordered" evidence="8">
    <location>
        <begin position="1"/>
        <end position="79"/>
    </location>
</feature>